<gene>
    <name evidence="8" type="ORF">E4665_00190</name>
</gene>
<comment type="caution">
    <text evidence="8">The sequence shown here is derived from an EMBL/GenBank/DDBJ whole genome shotgun (WGS) entry which is preliminary data.</text>
</comment>
<evidence type="ECO:0000256" key="1">
    <source>
        <dbReference type="ARBA" id="ARBA00004202"/>
    </source>
</evidence>
<dbReference type="GO" id="GO:0019350">
    <property type="term" value="P:teichoic acid biosynthetic process"/>
    <property type="evidence" value="ECO:0007669"/>
    <property type="project" value="UniProtKB-KW"/>
</dbReference>
<evidence type="ECO:0000256" key="3">
    <source>
        <dbReference type="ARBA" id="ARBA00022475"/>
    </source>
</evidence>
<feature type="transmembrane region" description="Helical" evidence="7">
    <location>
        <begin position="12"/>
        <end position="34"/>
    </location>
</feature>
<evidence type="ECO:0000256" key="2">
    <source>
        <dbReference type="ARBA" id="ARBA00010488"/>
    </source>
</evidence>
<organism evidence="8 9">
    <name type="scientific">Sporolactobacillus shoreae</name>
    <dbReference type="NCBI Taxonomy" id="1465501"/>
    <lineage>
        <taxon>Bacteria</taxon>
        <taxon>Bacillati</taxon>
        <taxon>Bacillota</taxon>
        <taxon>Bacilli</taxon>
        <taxon>Bacillales</taxon>
        <taxon>Sporolactobacillaceae</taxon>
        <taxon>Sporolactobacillus</taxon>
    </lineage>
</organism>
<protein>
    <submittedName>
        <fullName evidence="8">CDP-glycerol glycerophosphotransferase family protein</fullName>
    </submittedName>
</protein>
<dbReference type="InterPro" id="IPR051612">
    <property type="entry name" value="Teichoic_Acid_Biosynth"/>
</dbReference>
<dbReference type="Pfam" id="PF04464">
    <property type="entry name" value="Glyphos_transf"/>
    <property type="match status" value="1"/>
</dbReference>
<keyword evidence="9" id="KW-1185">Reference proteome</keyword>
<dbReference type="AlphaFoldDB" id="A0A4Z0GRW7"/>
<keyword evidence="5" id="KW-0777">Teichoic acid biosynthesis</keyword>
<dbReference type="GO" id="GO:0005886">
    <property type="term" value="C:plasma membrane"/>
    <property type="evidence" value="ECO:0007669"/>
    <property type="project" value="UniProtKB-SubCell"/>
</dbReference>
<dbReference type="Gene3D" id="3.40.50.12580">
    <property type="match status" value="1"/>
</dbReference>
<evidence type="ECO:0000313" key="9">
    <source>
        <dbReference type="Proteomes" id="UP000298347"/>
    </source>
</evidence>
<dbReference type="OrthoDB" id="9811865at2"/>
<comment type="subcellular location">
    <subcellularLocation>
        <location evidence="1">Cell membrane</location>
        <topology evidence="1">Peripheral membrane protein</topology>
    </subcellularLocation>
</comment>
<evidence type="ECO:0000256" key="7">
    <source>
        <dbReference type="SAM" id="Phobius"/>
    </source>
</evidence>
<dbReference type="InterPro" id="IPR043149">
    <property type="entry name" value="TagF_N"/>
</dbReference>
<dbReference type="EMBL" id="SRJD01000001">
    <property type="protein sequence ID" value="TGB00133.1"/>
    <property type="molecule type" value="Genomic_DNA"/>
</dbReference>
<proteinExistence type="inferred from homology"/>
<dbReference type="InterPro" id="IPR043148">
    <property type="entry name" value="TagF_C"/>
</dbReference>
<evidence type="ECO:0000313" key="8">
    <source>
        <dbReference type="EMBL" id="TGB00133.1"/>
    </source>
</evidence>
<dbReference type="GO" id="GO:0047355">
    <property type="term" value="F:CDP-glycerol glycerophosphotransferase activity"/>
    <property type="evidence" value="ECO:0007669"/>
    <property type="project" value="InterPro"/>
</dbReference>
<sequence length="408" mass="48793">MRKKKKILRLLHTMISNMAIWLVQNAYRLLFWFFGKLPADHKLVIFESFFGRQYSCNPRAIYEHMKNHCPEYRLIWISERGYEKIFDAHQVPYVRRYSLHWVLLMCRAGYWVTNIRFPKWFHKPAHTIYLQTWHGTPLKKLALDTEEYFLGGTTVEQYKKNFVKESGMWDYLVSPNRYSSEIFTRAFGFNGSMIETGYPRNDFLYRANDHETIEQIKERCGLPKDKKIILYAPTWRDDQFYTKGKYKFKLDLDLKQMRAALGKDYLIIIRLHYLIADQLDLSGYRGFAYDFSRHEDIRELYLISDLLITDYSSVFFDYANLKRPMIFFTYDLESYKNHLRGFYFDFERMAPGPIVRTTGQVIKSIRDIEDTGFAVGSNFVPFFDQFCDLEDGHASERVVNRVFNHQSS</sequence>
<reference evidence="8 9" key="1">
    <citation type="journal article" date="2015" name="Int. J. Syst. Evol. Microbiol.">
        <title>Sporolactobacillus shoreae sp. nov. and Sporolactobacillus spathodeae sp. nov., two spore-forming lactic acid bacteria isolated from tree barks in Thailand.</title>
        <authorList>
            <person name="Thamacharoensuk T."/>
            <person name="Kitahara M."/>
            <person name="Ohkuma M."/>
            <person name="Thongchul N."/>
            <person name="Tanasupawat S."/>
        </authorList>
    </citation>
    <scope>NUCLEOTIDE SEQUENCE [LARGE SCALE GENOMIC DNA]</scope>
    <source>
        <strain evidence="8 9">BK92</strain>
    </source>
</reference>
<dbReference type="PANTHER" id="PTHR37316:SF3">
    <property type="entry name" value="TEICHOIC ACID GLYCEROL-PHOSPHATE TRANSFERASE"/>
    <property type="match status" value="1"/>
</dbReference>
<evidence type="ECO:0000256" key="4">
    <source>
        <dbReference type="ARBA" id="ARBA00022679"/>
    </source>
</evidence>
<keyword evidence="6 7" id="KW-0472">Membrane</keyword>
<keyword evidence="4 8" id="KW-0808">Transferase</keyword>
<dbReference type="SUPFAM" id="SSF53756">
    <property type="entry name" value="UDP-Glycosyltransferase/glycogen phosphorylase"/>
    <property type="match status" value="1"/>
</dbReference>
<name>A0A4Z0GRW7_9BACL</name>
<comment type="similarity">
    <text evidence="2">Belongs to the CDP-glycerol glycerophosphotransferase family.</text>
</comment>
<keyword evidence="7" id="KW-0812">Transmembrane</keyword>
<keyword evidence="7" id="KW-1133">Transmembrane helix</keyword>
<dbReference type="Gene3D" id="3.40.50.11820">
    <property type="match status" value="1"/>
</dbReference>
<dbReference type="PANTHER" id="PTHR37316">
    <property type="entry name" value="TEICHOIC ACID GLYCEROL-PHOSPHATE PRIMASE"/>
    <property type="match status" value="1"/>
</dbReference>
<dbReference type="Proteomes" id="UP000298347">
    <property type="component" value="Unassembled WGS sequence"/>
</dbReference>
<keyword evidence="3" id="KW-1003">Cell membrane</keyword>
<evidence type="ECO:0000256" key="5">
    <source>
        <dbReference type="ARBA" id="ARBA00022944"/>
    </source>
</evidence>
<evidence type="ECO:0000256" key="6">
    <source>
        <dbReference type="ARBA" id="ARBA00023136"/>
    </source>
</evidence>
<accession>A0A4Z0GRW7</accession>
<dbReference type="InterPro" id="IPR007554">
    <property type="entry name" value="Glycerophosphate_synth"/>
</dbReference>